<reference evidence="2" key="1">
    <citation type="submission" date="2018-05" db="EMBL/GenBank/DDBJ databases">
        <authorList>
            <person name="Lanie J.A."/>
            <person name="Ng W.-L."/>
            <person name="Kazmierczak K.M."/>
            <person name="Andrzejewski T.M."/>
            <person name="Davidsen T.M."/>
            <person name="Wayne K.J."/>
            <person name="Tettelin H."/>
            <person name="Glass J.I."/>
            <person name="Rusch D."/>
            <person name="Podicherti R."/>
            <person name="Tsui H.-C.T."/>
            <person name="Winkler M.E."/>
        </authorList>
    </citation>
    <scope>NUCLEOTIDE SEQUENCE</scope>
</reference>
<sequence length="161" mass="19175">VLYFTKIRIILISIFTIIFVYLTLSNFIKIENDWLDKKINLGLDLQGGSYLLLEIDNQPVITQRLQNTLSSLRKYLKNKKIYFKNLRIQNDETIIFNIENDQIEQTKILFEDQNSDINPYYPKFKSHQFDLTILNNEFRLNFSKYGLIEIKKTSLDQALEI</sequence>
<accession>A0A382GCA7</accession>
<proteinExistence type="predicted"/>
<dbReference type="Gene3D" id="3.30.70.3400">
    <property type="match status" value="1"/>
</dbReference>
<dbReference type="AlphaFoldDB" id="A0A382GCA7"/>
<name>A0A382GCA7_9ZZZZ</name>
<feature type="transmembrane region" description="Helical" evidence="1">
    <location>
        <begin position="6"/>
        <end position="28"/>
    </location>
</feature>
<dbReference type="Pfam" id="PF07549">
    <property type="entry name" value="Sec_GG"/>
    <property type="match status" value="1"/>
</dbReference>
<organism evidence="2">
    <name type="scientific">marine metagenome</name>
    <dbReference type="NCBI Taxonomy" id="408172"/>
    <lineage>
        <taxon>unclassified sequences</taxon>
        <taxon>metagenomes</taxon>
        <taxon>ecological metagenomes</taxon>
    </lineage>
</organism>
<keyword evidence="1" id="KW-0472">Membrane</keyword>
<feature type="non-terminal residue" evidence="2">
    <location>
        <position position="161"/>
    </location>
</feature>
<protein>
    <recommendedName>
        <fullName evidence="3">Protein translocase subunit SecD</fullName>
    </recommendedName>
</protein>
<keyword evidence="1" id="KW-1133">Transmembrane helix</keyword>
<evidence type="ECO:0000313" key="2">
    <source>
        <dbReference type="EMBL" id="SVB72539.1"/>
    </source>
</evidence>
<dbReference type="InterPro" id="IPR022646">
    <property type="entry name" value="SecD/SecF_CS"/>
</dbReference>
<evidence type="ECO:0008006" key="3">
    <source>
        <dbReference type="Google" id="ProtNLM"/>
    </source>
</evidence>
<feature type="non-terminal residue" evidence="2">
    <location>
        <position position="1"/>
    </location>
</feature>
<dbReference type="EMBL" id="UINC01054615">
    <property type="protein sequence ID" value="SVB72539.1"/>
    <property type="molecule type" value="Genomic_DNA"/>
</dbReference>
<keyword evidence="1" id="KW-0812">Transmembrane</keyword>
<evidence type="ECO:0000256" key="1">
    <source>
        <dbReference type="SAM" id="Phobius"/>
    </source>
</evidence>
<gene>
    <name evidence="2" type="ORF">METZ01_LOCUS225393</name>
</gene>